<keyword evidence="14" id="KW-1185">Reference proteome</keyword>
<evidence type="ECO:0000256" key="8">
    <source>
        <dbReference type="ARBA" id="ARBA00030592"/>
    </source>
</evidence>
<feature type="domain" description="Mur ligase C-terminal" evidence="11">
    <location>
        <begin position="292"/>
        <end position="396"/>
    </location>
</feature>
<name>A0ABV8GRX8_9BACI</name>
<dbReference type="InterPro" id="IPR013221">
    <property type="entry name" value="Mur_ligase_cen"/>
</dbReference>
<dbReference type="Gene3D" id="3.40.1190.10">
    <property type="entry name" value="Mur-like, catalytic domain"/>
    <property type="match status" value="1"/>
</dbReference>
<keyword evidence="6 10" id="KW-0067">ATP-binding</keyword>
<dbReference type="PANTHER" id="PTHR11136:SF0">
    <property type="entry name" value="DIHYDROFOLATE SYNTHETASE-RELATED"/>
    <property type="match status" value="1"/>
</dbReference>
<comment type="similarity">
    <text evidence="1 10">Belongs to the folylpolyglutamate synthase family.</text>
</comment>
<gene>
    <name evidence="13" type="ORF">ACFOUV_02250</name>
</gene>
<dbReference type="SUPFAM" id="SSF53623">
    <property type="entry name" value="MurD-like peptide ligases, catalytic domain"/>
    <property type="match status" value="1"/>
</dbReference>
<comment type="caution">
    <text evidence="13">The sequence shown here is derived from an EMBL/GenBank/DDBJ whole genome shotgun (WGS) entry which is preliminary data.</text>
</comment>
<evidence type="ECO:0000313" key="13">
    <source>
        <dbReference type="EMBL" id="MFC4022638.1"/>
    </source>
</evidence>
<organism evidence="13 14">
    <name type="scientific">Oceanobacillus longus</name>
    <dbReference type="NCBI Taxonomy" id="930120"/>
    <lineage>
        <taxon>Bacteria</taxon>
        <taxon>Bacillati</taxon>
        <taxon>Bacillota</taxon>
        <taxon>Bacilli</taxon>
        <taxon>Bacillales</taxon>
        <taxon>Bacillaceae</taxon>
        <taxon>Oceanobacillus</taxon>
    </lineage>
</organism>
<protein>
    <recommendedName>
        <fullName evidence="2">tetrahydrofolate synthase</fullName>
        <ecNumber evidence="2">6.3.2.17</ecNumber>
    </recommendedName>
    <alternativeName>
        <fullName evidence="8">Tetrahydrofolylpolyglutamate synthase</fullName>
    </alternativeName>
</protein>
<evidence type="ECO:0000259" key="11">
    <source>
        <dbReference type="Pfam" id="PF02875"/>
    </source>
</evidence>
<reference evidence="14" key="1">
    <citation type="journal article" date="2019" name="Int. J. Syst. Evol. Microbiol.">
        <title>The Global Catalogue of Microorganisms (GCM) 10K type strain sequencing project: providing services to taxonomists for standard genome sequencing and annotation.</title>
        <authorList>
            <consortium name="The Broad Institute Genomics Platform"/>
            <consortium name="The Broad Institute Genome Sequencing Center for Infectious Disease"/>
            <person name="Wu L."/>
            <person name="Ma J."/>
        </authorList>
    </citation>
    <scope>NUCLEOTIDE SEQUENCE [LARGE SCALE GENOMIC DNA]</scope>
    <source>
        <strain evidence="14">IBRC-M 10703</strain>
    </source>
</reference>
<feature type="domain" description="Mur ligase central" evidence="12">
    <location>
        <begin position="46"/>
        <end position="265"/>
    </location>
</feature>
<evidence type="ECO:0000256" key="10">
    <source>
        <dbReference type="PIRNR" id="PIRNR001563"/>
    </source>
</evidence>
<evidence type="ECO:0000256" key="4">
    <source>
        <dbReference type="ARBA" id="ARBA00022723"/>
    </source>
</evidence>
<evidence type="ECO:0000256" key="5">
    <source>
        <dbReference type="ARBA" id="ARBA00022741"/>
    </source>
</evidence>
<evidence type="ECO:0000256" key="3">
    <source>
        <dbReference type="ARBA" id="ARBA00022598"/>
    </source>
</evidence>
<dbReference type="RefSeq" id="WP_379495141.1">
    <property type="nucleotide sequence ID" value="NZ_JBHSAO010000001.1"/>
</dbReference>
<dbReference type="Gene3D" id="3.90.190.20">
    <property type="entry name" value="Mur ligase, C-terminal domain"/>
    <property type="match status" value="1"/>
</dbReference>
<dbReference type="InterPro" id="IPR001645">
    <property type="entry name" value="Folylpolyglutamate_synth"/>
</dbReference>
<dbReference type="PANTHER" id="PTHR11136">
    <property type="entry name" value="FOLYLPOLYGLUTAMATE SYNTHASE-RELATED"/>
    <property type="match status" value="1"/>
</dbReference>
<accession>A0ABV8GRX8</accession>
<dbReference type="EC" id="6.3.2.17" evidence="2"/>
<dbReference type="GO" id="GO:0016874">
    <property type="term" value="F:ligase activity"/>
    <property type="evidence" value="ECO:0007669"/>
    <property type="project" value="UniProtKB-KW"/>
</dbReference>
<keyword evidence="7" id="KW-0460">Magnesium</keyword>
<dbReference type="NCBIfam" id="TIGR01499">
    <property type="entry name" value="folC"/>
    <property type="match status" value="1"/>
</dbReference>
<dbReference type="InterPro" id="IPR036565">
    <property type="entry name" value="Mur-like_cat_sf"/>
</dbReference>
<evidence type="ECO:0000256" key="7">
    <source>
        <dbReference type="ARBA" id="ARBA00022842"/>
    </source>
</evidence>
<evidence type="ECO:0000256" key="9">
    <source>
        <dbReference type="ARBA" id="ARBA00047493"/>
    </source>
</evidence>
<proteinExistence type="inferred from homology"/>
<keyword evidence="4" id="KW-0479">Metal-binding</keyword>
<dbReference type="Proteomes" id="UP001595772">
    <property type="component" value="Unassembled WGS sequence"/>
</dbReference>
<evidence type="ECO:0000259" key="12">
    <source>
        <dbReference type="Pfam" id="PF08245"/>
    </source>
</evidence>
<comment type="catalytic activity">
    <reaction evidence="9">
        <text>(6S)-5,6,7,8-tetrahydrofolyl-(gamma-L-Glu)(n) + L-glutamate + ATP = (6S)-5,6,7,8-tetrahydrofolyl-(gamma-L-Glu)(n+1) + ADP + phosphate + H(+)</text>
        <dbReference type="Rhea" id="RHEA:10580"/>
        <dbReference type="Rhea" id="RHEA-COMP:14738"/>
        <dbReference type="Rhea" id="RHEA-COMP:14740"/>
        <dbReference type="ChEBI" id="CHEBI:15378"/>
        <dbReference type="ChEBI" id="CHEBI:29985"/>
        <dbReference type="ChEBI" id="CHEBI:30616"/>
        <dbReference type="ChEBI" id="CHEBI:43474"/>
        <dbReference type="ChEBI" id="CHEBI:141005"/>
        <dbReference type="ChEBI" id="CHEBI:456216"/>
        <dbReference type="EC" id="6.3.2.17"/>
    </reaction>
</comment>
<keyword evidence="3 10" id="KW-0436">Ligase</keyword>
<dbReference type="PIRSF" id="PIRSF001563">
    <property type="entry name" value="Folylpolyglu_synth"/>
    <property type="match status" value="1"/>
</dbReference>
<evidence type="ECO:0000256" key="1">
    <source>
        <dbReference type="ARBA" id="ARBA00008276"/>
    </source>
</evidence>
<sequence>MFTTFQEVESFFDTRKSLGIRPGLDRIQRLLGLLGDPQKEIQAIHVAGTNGKGSTVQYIKNALQANGYQVGVFISPSITGLTGHIYLNDTEIGNEEFLQLCNEIYPYIKQLDNENLAPTEFEIITALGFLYFSLNGDIALIEAGMGGRADTTNCFQPIISIITNIAKDHTRFLGETIAEIAYQKAGIIKRNAPVITGELDREAESVIELEAEKRKTGVYKLDEDFFYRREKHQQFIWKGNHVQIETRLNMVGEHQAKNASIALMALELLSDKGYSISFSKAGDAIAATRLAGRFELVSNEPIIILDGAHNPDGMAAFLSTVEENFPHTYKHILFAAFKDKDLELMLEQIENKFASITFTSFPHPRAAQTEQLFSSSSDVNKRIHDNWIEAVDEIIKKESGYYFITGSLNFIFLVRTYILAIK</sequence>
<evidence type="ECO:0000256" key="6">
    <source>
        <dbReference type="ARBA" id="ARBA00022840"/>
    </source>
</evidence>
<evidence type="ECO:0000256" key="2">
    <source>
        <dbReference type="ARBA" id="ARBA00013025"/>
    </source>
</evidence>
<dbReference type="Pfam" id="PF02875">
    <property type="entry name" value="Mur_ligase_C"/>
    <property type="match status" value="1"/>
</dbReference>
<dbReference type="InterPro" id="IPR036615">
    <property type="entry name" value="Mur_ligase_C_dom_sf"/>
</dbReference>
<keyword evidence="5 10" id="KW-0547">Nucleotide-binding</keyword>
<dbReference type="InterPro" id="IPR004101">
    <property type="entry name" value="Mur_ligase_C"/>
</dbReference>
<dbReference type="EMBL" id="JBHSAO010000001">
    <property type="protein sequence ID" value="MFC4022638.1"/>
    <property type="molecule type" value="Genomic_DNA"/>
</dbReference>
<dbReference type="Pfam" id="PF08245">
    <property type="entry name" value="Mur_ligase_M"/>
    <property type="match status" value="1"/>
</dbReference>
<dbReference type="SUPFAM" id="SSF53244">
    <property type="entry name" value="MurD-like peptide ligases, peptide-binding domain"/>
    <property type="match status" value="1"/>
</dbReference>
<evidence type="ECO:0000313" key="14">
    <source>
        <dbReference type="Proteomes" id="UP001595772"/>
    </source>
</evidence>